<evidence type="ECO:0000313" key="3">
    <source>
        <dbReference type="Proteomes" id="UP000026962"/>
    </source>
</evidence>
<reference evidence="2" key="1">
    <citation type="submission" date="2015-04" db="UniProtKB">
        <authorList>
            <consortium name="EnsemblPlants"/>
        </authorList>
    </citation>
    <scope>IDENTIFICATION</scope>
</reference>
<feature type="region of interest" description="Disordered" evidence="1">
    <location>
        <begin position="21"/>
        <end position="74"/>
    </location>
</feature>
<sequence>MRASPGLDAQAVLKASAAFSAHTDSSNSGEWRAENARANGPVHESSVSIHATASDPRRPSPDQRAIRPSMDIPL</sequence>
<dbReference type="EnsemblPlants" id="OPUNC06G11700.1">
    <property type="protein sequence ID" value="OPUNC06G11700.1"/>
    <property type="gene ID" value="OPUNC06G11700"/>
</dbReference>
<keyword evidence="3" id="KW-1185">Reference proteome</keyword>
<reference evidence="2" key="2">
    <citation type="submission" date="2018-05" db="EMBL/GenBank/DDBJ databases">
        <title>OpunRS2 (Oryza punctata Reference Sequence Version 2).</title>
        <authorList>
            <person name="Zhang J."/>
            <person name="Kudrna D."/>
            <person name="Lee S."/>
            <person name="Talag J."/>
            <person name="Welchert J."/>
            <person name="Wing R.A."/>
        </authorList>
    </citation>
    <scope>NUCLEOTIDE SEQUENCE [LARGE SCALE GENOMIC DNA]</scope>
</reference>
<protein>
    <submittedName>
        <fullName evidence="2">Uncharacterized protein</fullName>
    </submittedName>
</protein>
<feature type="compositionally biased region" description="Basic and acidic residues" evidence="1">
    <location>
        <begin position="55"/>
        <end position="65"/>
    </location>
</feature>
<evidence type="ECO:0000256" key="1">
    <source>
        <dbReference type="SAM" id="MobiDB-lite"/>
    </source>
</evidence>
<dbReference type="Proteomes" id="UP000026962">
    <property type="component" value="Chromosome 6"/>
</dbReference>
<dbReference type="AlphaFoldDB" id="A0A0E0LAW2"/>
<proteinExistence type="predicted"/>
<accession>A0A0E0LAW2</accession>
<dbReference type="Gramene" id="OPUNC06G11700.1">
    <property type="protein sequence ID" value="OPUNC06G11700.1"/>
    <property type="gene ID" value="OPUNC06G11700"/>
</dbReference>
<name>A0A0E0LAW2_ORYPU</name>
<organism evidence="2">
    <name type="scientific">Oryza punctata</name>
    <name type="common">Red rice</name>
    <dbReference type="NCBI Taxonomy" id="4537"/>
    <lineage>
        <taxon>Eukaryota</taxon>
        <taxon>Viridiplantae</taxon>
        <taxon>Streptophyta</taxon>
        <taxon>Embryophyta</taxon>
        <taxon>Tracheophyta</taxon>
        <taxon>Spermatophyta</taxon>
        <taxon>Magnoliopsida</taxon>
        <taxon>Liliopsida</taxon>
        <taxon>Poales</taxon>
        <taxon>Poaceae</taxon>
        <taxon>BOP clade</taxon>
        <taxon>Oryzoideae</taxon>
        <taxon>Oryzeae</taxon>
        <taxon>Oryzinae</taxon>
        <taxon>Oryza</taxon>
    </lineage>
</organism>
<dbReference type="HOGENOM" id="CLU_2692062_0_0_1"/>
<evidence type="ECO:0000313" key="2">
    <source>
        <dbReference type="EnsemblPlants" id="OPUNC06G11700.1"/>
    </source>
</evidence>